<dbReference type="GO" id="GO:0004843">
    <property type="term" value="F:cysteine-type deubiquitinase activity"/>
    <property type="evidence" value="ECO:0007669"/>
    <property type="project" value="InterPro"/>
</dbReference>
<reference evidence="6" key="2">
    <citation type="submission" date="2025-09" db="UniProtKB">
        <authorList>
            <consortium name="Ensembl"/>
        </authorList>
    </citation>
    <scope>IDENTIFICATION</scope>
</reference>
<dbReference type="InterPro" id="IPR023235">
    <property type="entry name" value="FAM105"/>
</dbReference>
<dbReference type="CDD" id="cd22799">
    <property type="entry name" value="OTU_OTUL"/>
    <property type="match status" value="1"/>
</dbReference>
<dbReference type="Proteomes" id="UP000694423">
    <property type="component" value="Unplaced"/>
</dbReference>
<organism evidence="6 7">
    <name type="scientific">Dromaius novaehollandiae</name>
    <name type="common">Emu</name>
    <dbReference type="NCBI Taxonomy" id="8790"/>
    <lineage>
        <taxon>Eukaryota</taxon>
        <taxon>Metazoa</taxon>
        <taxon>Chordata</taxon>
        <taxon>Craniata</taxon>
        <taxon>Vertebrata</taxon>
        <taxon>Euteleostomi</taxon>
        <taxon>Archelosauria</taxon>
        <taxon>Archosauria</taxon>
        <taxon>Dinosauria</taxon>
        <taxon>Saurischia</taxon>
        <taxon>Theropoda</taxon>
        <taxon>Coelurosauria</taxon>
        <taxon>Aves</taxon>
        <taxon>Palaeognathae</taxon>
        <taxon>Casuariiformes</taxon>
        <taxon>Dromaiidae</taxon>
        <taxon>Dromaius</taxon>
    </lineage>
</organism>
<feature type="site" description="Linear diubiquitin binding" evidence="5">
    <location>
        <position position="497"/>
    </location>
</feature>
<keyword evidence="7" id="KW-1185">Reference proteome</keyword>
<comment type="similarity">
    <text evidence="2">Belongs to the peptidase C65 family. Otulin subfamily.</text>
</comment>
<dbReference type="GO" id="GO:0045087">
    <property type="term" value="P:innate immune response"/>
    <property type="evidence" value="ECO:0007669"/>
    <property type="project" value="TreeGrafter"/>
</dbReference>
<reference evidence="6" key="1">
    <citation type="submission" date="2025-08" db="UniProtKB">
        <authorList>
            <consortium name="Ensembl"/>
        </authorList>
    </citation>
    <scope>IDENTIFICATION</scope>
</reference>
<dbReference type="GO" id="GO:0005737">
    <property type="term" value="C:cytoplasm"/>
    <property type="evidence" value="ECO:0007669"/>
    <property type="project" value="UniProtKB-SubCell"/>
</dbReference>
<feature type="active site" evidence="4">
    <location>
        <position position="522"/>
    </location>
</feature>
<proteinExistence type="inferred from homology"/>
<dbReference type="PRINTS" id="PR02057">
    <property type="entry name" value="PROTEINF105B"/>
</dbReference>
<evidence type="ECO:0000313" key="6">
    <source>
        <dbReference type="Ensembl" id="ENSDNVP00000000798.1"/>
    </source>
</evidence>
<evidence type="ECO:0000256" key="1">
    <source>
        <dbReference type="ARBA" id="ARBA00004496"/>
    </source>
</evidence>
<evidence type="ECO:0000256" key="3">
    <source>
        <dbReference type="ARBA" id="ARBA00022490"/>
    </source>
</evidence>
<dbReference type="PANTHER" id="PTHR33662">
    <property type="entry name" value="OTU DEUBIQUITINASE WITH LINEAR LINKAGE-SPECIFICITY A-RELATED"/>
    <property type="match status" value="1"/>
</dbReference>
<accession>A0A8C4J0A3</accession>
<evidence type="ECO:0000256" key="2">
    <source>
        <dbReference type="ARBA" id="ARBA00010267"/>
    </source>
</evidence>
<protein>
    <submittedName>
        <fullName evidence="6">OTU deubiquitinase with linear linkage specificity</fullName>
    </submittedName>
</protein>
<dbReference type="PANTHER" id="PTHR33662:SF2">
    <property type="entry name" value="UBIQUITIN THIOESTERASE OTULIN"/>
    <property type="match status" value="1"/>
</dbReference>
<feature type="active site" evidence="4">
    <location>
        <position position="309"/>
    </location>
</feature>
<feature type="region of interest" description="Linear diubiquitin binding" evidence="5">
    <location>
        <begin position="278"/>
        <end position="279"/>
    </location>
</feature>
<dbReference type="GO" id="GO:0010803">
    <property type="term" value="P:regulation of tumor necrosis factor-mediated signaling pathway"/>
    <property type="evidence" value="ECO:0007669"/>
    <property type="project" value="TreeGrafter"/>
</dbReference>
<keyword evidence="3" id="KW-0963">Cytoplasm</keyword>
<feature type="active site" description="Nucleophile" evidence="4">
    <location>
        <position position="312"/>
    </location>
</feature>
<dbReference type="Pfam" id="PF16218">
    <property type="entry name" value="Peptidase_C101"/>
    <property type="match status" value="1"/>
</dbReference>
<dbReference type="PRINTS" id="PR02055">
    <property type="entry name" value="PROTEINF105"/>
</dbReference>
<dbReference type="GO" id="GO:1990108">
    <property type="term" value="P:protein linear deubiquitination"/>
    <property type="evidence" value="ECO:0007669"/>
    <property type="project" value="InterPro"/>
</dbReference>
<evidence type="ECO:0000256" key="4">
    <source>
        <dbReference type="PIRSR" id="PIRSR623237-1"/>
    </source>
</evidence>
<feature type="region of interest" description="Linear diubiquitin binding" evidence="5">
    <location>
        <begin position="307"/>
        <end position="309"/>
    </location>
</feature>
<name>A0A8C4J0A3_DRONO</name>
<sequence length="535" mass="60107">MLTAVAAGVAEAPAERRKAAVVGGGAGLGPRVGVSVAVTAGASLCRERAGGAGPARRPAAMSGERHERPWRVGRLGLGAPAGAAAPRGSGERRAGAAAATVASGDADRFRVQRPVAQRVPRSQDRFQRWMTEPISLSASADETQKKDTMSIQLMKHAKEVDVPCNELGSASMCTDWKEQSTSEIRKEYVHRSTGKLEKMDMVKSLMADQDVYKNCEVNSSVSSNPSAMESSVDSEEDMYRDAEEIEREKILLVCETGSSEYKPSIAPEMDIMEYCIKEWRGNTPVAKKMKKGYEAVSQKFASIRRVRGDNYCALRATLFQALSQATQLPSWLQSEDFTMLPGKLLSKYDWIKQWQLKQKLGRKTGEISDEIKEYLMLLRKKWKNISEIKAPNEKQDACDELFKNEEEEYSLYEALKFLMLNTAIELYNDDKNGRRVPVFSWLLFARDTSSNPCQLMHNHLNQIGHSGGLEQVEMFLLAYALQYTIQVYRLYKYNTDEFITLYPNDPKEDWPVVTLITEDDRHYNIPVGMCQETML</sequence>
<dbReference type="AlphaFoldDB" id="A0A8C4J0A3"/>
<dbReference type="InterPro" id="IPR023237">
    <property type="entry name" value="Otulin"/>
</dbReference>
<dbReference type="Ensembl" id="ENSDNVT00000000959.1">
    <property type="protein sequence ID" value="ENSDNVP00000000798.1"/>
    <property type="gene ID" value="ENSDNVG00000000603.1"/>
</dbReference>
<feature type="region of interest" description="Linear diubiquitin binding" evidence="5">
    <location>
        <begin position="519"/>
        <end position="521"/>
    </location>
</feature>
<dbReference type="GO" id="GO:0050728">
    <property type="term" value="P:negative regulation of inflammatory response"/>
    <property type="evidence" value="ECO:0007669"/>
    <property type="project" value="TreeGrafter"/>
</dbReference>
<evidence type="ECO:0000313" key="7">
    <source>
        <dbReference type="Proteomes" id="UP000694423"/>
    </source>
</evidence>
<gene>
    <name evidence="6" type="primary">OTULIN</name>
</gene>
<comment type="subcellular location">
    <subcellularLocation>
        <location evidence="1">Cytoplasm</location>
    </subcellularLocation>
</comment>
<evidence type="ECO:0000256" key="5">
    <source>
        <dbReference type="PIRSR" id="PIRSR623237-2"/>
    </source>
</evidence>